<dbReference type="Gramene" id="ESQ29693">
    <property type="protein sequence ID" value="ESQ29693"/>
    <property type="gene ID" value="EUTSA_v10023881mg"/>
</dbReference>
<dbReference type="KEGG" id="eus:EUTSA_v10023881mg"/>
<organism evidence="3 4">
    <name type="scientific">Eutrema salsugineum</name>
    <name type="common">Saltwater cress</name>
    <name type="synonym">Sisymbrium salsugineum</name>
    <dbReference type="NCBI Taxonomy" id="72664"/>
    <lineage>
        <taxon>Eukaryota</taxon>
        <taxon>Viridiplantae</taxon>
        <taxon>Streptophyta</taxon>
        <taxon>Embryophyta</taxon>
        <taxon>Tracheophyta</taxon>
        <taxon>Spermatophyta</taxon>
        <taxon>Magnoliopsida</taxon>
        <taxon>eudicotyledons</taxon>
        <taxon>Gunneridae</taxon>
        <taxon>Pentapetalae</taxon>
        <taxon>rosids</taxon>
        <taxon>malvids</taxon>
        <taxon>Brassicales</taxon>
        <taxon>Brassicaceae</taxon>
        <taxon>Eutremeae</taxon>
        <taxon>Eutrema</taxon>
    </lineage>
</organism>
<gene>
    <name evidence="3" type="ORF">EUTSA_v10023881mg</name>
</gene>
<dbReference type="OMA" id="WRTLAND"/>
<sequence length="338" mass="38777">MEKLVFDELERAKQNTIERDIWFAKFEETVMGAVQILKDNIGEILNSLGEVHEDLVLCKHAAANGGAGITETIAARVEFQRPAWFKGVRDAQEVENFLWEMEQSFENLGLTYEGSKIKTATSYLAEMAMLWWRRRHAEIVRGIVRIDTWDKFKRDLKRQFYPENVVYQVRKKLRELHQKGTIRDYVMEFTALLLQIPSTSEDDSVFYFIDGLQPWAKQELQRRGVYSVNEAIAAAESLSDFSIPDRPKSYERQGWYPAKGGREDRSSQPVSPRGNDCGYIARSSESNQHSRLASPRGSECGSHYTSGKGSYSKADGMSSSREYERRKRSFTLKGGCHV</sequence>
<protein>
    <recommendedName>
        <fullName evidence="2">Retrotransposon gag domain-containing protein</fullName>
    </recommendedName>
</protein>
<reference evidence="3 4" key="1">
    <citation type="journal article" date="2013" name="Front. Plant Sci.">
        <title>The Reference Genome of the Halophytic Plant Eutrema salsugineum.</title>
        <authorList>
            <person name="Yang R."/>
            <person name="Jarvis D.E."/>
            <person name="Chen H."/>
            <person name="Beilstein M.A."/>
            <person name="Grimwood J."/>
            <person name="Jenkins J."/>
            <person name="Shu S."/>
            <person name="Prochnik S."/>
            <person name="Xin M."/>
            <person name="Ma C."/>
            <person name="Schmutz J."/>
            <person name="Wing R.A."/>
            <person name="Mitchell-Olds T."/>
            <person name="Schumaker K.S."/>
            <person name="Wang X."/>
        </authorList>
    </citation>
    <scope>NUCLEOTIDE SEQUENCE [LARGE SCALE GENOMIC DNA]</scope>
</reference>
<evidence type="ECO:0000313" key="3">
    <source>
        <dbReference type="EMBL" id="ESQ29693.1"/>
    </source>
</evidence>
<proteinExistence type="predicted"/>
<dbReference type="STRING" id="72664.V4KQR9"/>
<dbReference type="eggNOG" id="ENOG502SRQQ">
    <property type="taxonomic scope" value="Eukaryota"/>
</dbReference>
<feature type="domain" description="Retrotransposon gag" evidence="2">
    <location>
        <begin position="119"/>
        <end position="214"/>
    </location>
</feature>
<dbReference type="Pfam" id="PF03732">
    <property type="entry name" value="Retrotrans_gag"/>
    <property type="match status" value="1"/>
</dbReference>
<dbReference type="InterPro" id="IPR005162">
    <property type="entry name" value="Retrotrans_gag_dom"/>
</dbReference>
<accession>V4KQR9</accession>
<feature type="region of interest" description="Disordered" evidence="1">
    <location>
        <begin position="252"/>
        <end position="327"/>
    </location>
</feature>
<evidence type="ECO:0000259" key="2">
    <source>
        <dbReference type="Pfam" id="PF03732"/>
    </source>
</evidence>
<dbReference type="AlphaFoldDB" id="V4KQR9"/>
<evidence type="ECO:0000256" key="1">
    <source>
        <dbReference type="SAM" id="MobiDB-lite"/>
    </source>
</evidence>
<dbReference type="EMBL" id="KI517881">
    <property type="protein sequence ID" value="ESQ29693.1"/>
    <property type="molecule type" value="Genomic_DNA"/>
</dbReference>
<name>V4KQR9_EUTSA</name>
<dbReference type="Proteomes" id="UP000030689">
    <property type="component" value="Unassembled WGS sequence"/>
</dbReference>
<evidence type="ECO:0000313" key="4">
    <source>
        <dbReference type="Proteomes" id="UP000030689"/>
    </source>
</evidence>
<keyword evidence="4" id="KW-1185">Reference proteome</keyword>